<dbReference type="Pfam" id="PF07730">
    <property type="entry name" value="HisKA_3"/>
    <property type="match status" value="1"/>
</dbReference>
<evidence type="ECO:0000256" key="14">
    <source>
        <dbReference type="ARBA" id="ARBA00024827"/>
    </source>
</evidence>
<protein>
    <recommendedName>
        <fullName evidence="5">Oxygen sensor histidine kinase NreB</fullName>
        <ecNumber evidence="4">2.7.13.3</ecNumber>
    </recommendedName>
    <alternativeName>
        <fullName evidence="15">Nitrogen regulation protein B</fullName>
    </alternativeName>
</protein>
<dbReference type="PROSITE" id="PS50109">
    <property type="entry name" value="HIS_KIN"/>
    <property type="match status" value="1"/>
</dbReference>
<evidence type="ECO:0000313" key="19">
    <source>
        <dbReference type="Proteomes" id="UP000236723"/>
    </source>
</evidence>
<dbReference type="InterPro" id="IPR050482">
    <property type="entry name" value="Sensor_HK_TwoCompSys"/>
</dbReference>
<keyword evidence="12" id="KW-0902">Two-component regulatory system</keyword>
<dbReference type="GO" id="GO:0046983">
    <property type="term" value="F:protein dimerization activity"/>
    <property type="evidence" value="ECO:0007669"/>
    <property type="project" value="InterPro"/>
</dbReference>
<accession>A0A1H5VW63</accession>
<feature type="transmembrane region" description="Helical" evidence="16">
    <location>
        <begin position="143"/>
        <end position="164"/>
    </location>
</feature>
<dbReference type="Gene3D" id="1.20.5.1930">
    <property type="match status" value="1"/>
</dbReference>
<evidence type="ECO:0000256" key="15">
    <source>
        <dbReference type="ARBA" id="ARBA00030800"/>
    </source>
</evidence>
<evidence type="ECO:0000256" key="2">
    <source>
        <dbReference type="ARBA" id="ARBA00001966"/>
    </source>
</evidence>
<feature type="transmembrane region" description="Helical" evidence="16">
    <location>
        <begin position="45"/>
        <end position="66"/>
    </location>
</feature>
<gene>
    <name evidence="18" type="ORF">SAMN04489712_102486</name>
</gene>
<evidence type="ECO:0000256" key="6">
    <source>
        <dbReference type="ARBA" id="ARBA00022485"/>
    </source>
</evidence>
<dbReference type="InterPro" id="IPR011712">
    <property type="entry name" value="Sig_transdc_His_kin_sub3_dim/P"/>
</dbReference>
<keyword evidence="19" id="KW-1185">Reference proteome</keyword>
<evidence type="ECO:0000256" key="12">
    <source>
        <dbReference type="ARBA" id="ARBA00023012"/>
    </source>
</evidence>
<feature type="transmembrane region" description="Helical" evidence="16">
    <location>
        <begin position="78"/>
        <end position="105"/>
    </location>
</feature>
<organism evidence="18 19">
    <name type="scientific">Thermomonospora echinospora</name>
    <dbReference type="NCBI Taxonomy" id="1992"/>
    <lineage>
        <taxon>Bacteria</taxon>
        <taxon>Bacillati</taxon>
        <taxon>Actinomycetota</taxon>
        <taxon>Actinomycetes</taxon>
        <taxon>Streptosporangiales</taxon>
        <taxon>Thermomonosporaceae</taxon>
        <taxon>Thermomonospora</taxon>
    </lineage>
</organism>
<evidence type="ECO:0000256" key="13">
    <source>
        <dbReference type="ARBA" id="ARBA00023014"/>
    </source>
</evidence>
<evidence type="ECO:0000256" key="7">
    <source>
        <dbReference type="ARBA" id="ARBA00022490"/>
    </source>
</evidence>
<keyword evidence="6" id="KW-0004">4Fe-4S</keyword>
<keyword evidence="16" id="KW-0812">Transmembrane</keyword>
<dbReference type="PANTHER" id="PTHR24421:SF62">
    <property type="entry name" value="SENSORY TRANSDUCTION HISTIDINE KINASE"/>
    <property type="match status" value="1"/>
</dbReference>
<keyword evidence="11" id="KW-0408">Iron</keyword>
<evidence type="ECO:0000256" key="9">
    <source>
        <dbReference type="ARBA" id="ARBA00022723"/>
    </source>
</evidence>
<dbReference type="GO" id="GO:0016020">
    <property type="term" value="C:membrane"/>
    <property type="evidence" value="ECO:0007669"/>
    <property type="project" value="InterPro"/>
</dbReference>
<dbReference type="AlphaFoldDB" id="A0A1H5VW63"/>
<dbReference type="Gene3D" id="3.30.565.10">
    <property type="entry name" value="Histidine kinase-like ATPase, C-terminal domain"/>
    <property type="match status" value="1"/>
</dbReference>
<evidence type="ECO:0000256" key="16">
    <source>
        <dbReference type="SAM" id="Phobius"/>
    </source>
</evidence>
<dbReference type="GO" id="GO:0000155">
    <property type="term" value="F:phosphorelay sensor kinase activity"/>
    <property type="evidence" value="ECO:0007669"/>
    <property type="project" value="InterPro"/>
</dbReference>
<dbReference type="GO" id="GO:0005737">
    <property type="term" value="C:cytoplasm"/>
    <property type="evidence" value="ECO:0007669"/>
    <property type="project" value="UniProtKB-SubCell"/>
</dbReference>
<comment type="function">
    <text evidence="14">Member of the two-component regulatory system NreB/NreC involved in the control of dissimilatory nitrate/nitrite reduction in response to oxygen. NreB functions as a direct oxygen sensor histidine kinase which is autophosphorylated, in the absence of oxygen, probably at the conserved histidine residue, and transfers its phosphate group probably to a conserved aspartate residue of NreC. NreB/NreC activates the expression of the nitrate (narGHJI) and nitrite (nir) reductase operons, as well as the putative nitrate transporter gene narT.</text>
</comment>
<evidence type="ECO:0000256" key="8">
    <source>
        <dbReference type="ARBA" id="ARBA00022679"/>
    </source>
</evidence>
<name>A0A1H5VW63_9ACTN</name>
<keyword evidence="16" id="KW-1133">Transmembrane helix</keyword>
<keyword evidence="13" id="KW-0411">Iron-sulfur</keyword>
<dbReference type="SUPFAM" id="SSF55874">
    <property type="entry name" value="ATPase domain of HSP90 chaperone/DNA topoisomerase II/histidine kinase"/>
    <property type="match status" value="1"/>
</dbReference>
<dbReference type="GO" id="GO:0051539">
    <property type="term" value="F:4 iron, 4 sulfur cluster binding"/>
    <property type="evidence" value="ECO:0007669"/>
    <property type="project" value="UniProtKB-KW"/>
</dbReference>
<dbReference type="GO" id="GO:0046872">
    <property type="term" value="F:metal ion binding"/>
    <property type="evidence" value="ECO:0007669"/>
    <property type="project" value="UniProtKB-KW"/>
</dbReference>
<comment type="subcellular location">
    <subcellularLocation>
        <location evidence="3">Cytoplasm</location>
    </subcellularLocation>
</comment>
<evidence type="ECO:0000256" key="3">
    <source>
        <dbReference type="ARBA" id="ARBA00004496"/>
    </source>
</evidence>
<evidence type="ECO:0000256" key="1">
    <source>
        <dbReference type="ARBA" id="ARBA00000085"/>
    </source>
</evidence>
<dbReference type="PRINTS" id="PR00344">
    <property type="entry name" value="BCTRLSENSOR"/>
</dbReference>
<dbReference type="EMBL" id="FNVO01000002">
    <property type="protein sequence ID" value="SEF91450.1"/>
    <property type="molecule type" value="Genomic_DNA"/>
</dbReference>
<dbReference type="PIRSF" id="PIRSF037434">
    <property type="entry name" value="STHK_ChrS"/>
    <property type="match status" value="1"/>
</dbReference>
<feature type="domain" description="Histidine kinase" evidence="17">
    <location>
        <begin position="211"/>
        <end position="398"/>
    </location>
</feature>
<keyword evidence="7" id="KW-0963">Cytoplasm</keyword>
<evidence type="ECO:0000256" key="5">
    <source>
        <dbReference type="ARBA" id="ARBA00017322"/>
    </source>
</evidence>
<dbReference type="RefSeq" id="WP_200827079.1">
    <property type="nucleotide sequence ID" value="NZ_FNVO01000002.1"/>
</dbReference>
<dbReference type="InterPro" id="IPR003594">
    <property type="entry name" value="HATPase_dom"/>
</dbReference>
<keyword evidence="8" id="KW-0808">Transferase</keyword>
<dbReference type="PANTHER" id="PTHR24421">
    <property type="entry name" value="NITRATE/NITRITE SENSOR PROTEIN NARX-RELATED"/>
    <property type="match status" value="1"/>
</dbReference>
<dbReference type="InterPro" id="IPR005467">
    <property type="entry name" value="His_kinase_dom"/>
</dbReference>
<keyword evidence="9" id="KW-0479">Metal-binding</keyword>
<keyword evidence="16" id="KW-0472">Membrane</keyword>
<proteinExistence type="predicted"/>
<evidence type="ECO:0000259" key="17">
    <source>
        <dbReference type="PROSITE" id="PS50109"/>
    </source>
</evidence>
<dbReference type="CDD" id="cd16917">
    <property type="entry name" value="HATPase_UhpB-NarQ-NarX-like"/>
    <property type="match status" value="1"/>
</dbReference>
<evidence type="ECO:0000256" key="10">
    <source>
        <dbReference type="ARBA" id="ARBA00022777"/>
    </source>
</evidence>
<evidence type="ECO:0000256" key="11">
    <source>
        <dbReference type="ARBA" id="ARBA00023004"/>
    </source>
</evidence>
<dbReference type="Proteomes" id="UP000236723">
    <property type="component" value="Unassembled WGS sequence"/>
</dbReference>
<comment type="cofactor">
    <cofactor evidence="2">
        <name>[4Fe-4S] cluster</name>
        <dbReference type="ChEBI" id="CHEBI:49883"/>
    </cofactor>
</comment>
<dbReference type="SMART" id="SM00387">
    <property type="entry name" value="HATPase_c"/>
    <property type="match status" value="1"/>
</dbReference>
<dbReference type="InterPro" id="IPR036890">
    <property type="entry name" value="HATPase_C_sf"/>
</dbReference>
<dbReference type="InterPro" id="IPR004358">
    <property type="entry name" value="Sig_transdc_His_kin-like_C"/>
</dbReference>
<reference evidence="19" key="1">
    <citation type="submission" date="2016-10" db="EMBL/GenBank/DDBJ databases">
        <authorList>
            <person name="Varghese N."/>
            <person name="Submissions S."/>
        </authorList>
    </citation>
    <scope>NUCLEOTIDE SEQUENCE [LARGE SCALE GENOMIC DNA]</scope>
    <source>
        <strain evidence="19">DSM 43163</strain>
    </source>
</reference>
<comment type="catalytic activity">
    <reaction evidence="1">
        <text>ATP + protein L-histidine = ADP + protein N-phospho-L-histidine.</text>
        <dbReference type="EC" id="2.7.13.3"/>
    </reaction>
</comment>
<dbReference type="InterPro" id="IPR017205">
    <property type="entry name" value="Sig_transdc_His_kinase_ChrS"/>
</dbReference>
<evidence type="ECO:0000256" key="4">
    <source>
        <dbReference type="ARBA" id="ARBA00012438"/>
    </source>
</evidence>
<dbReference type="EC" id="2.7.13.3" evidence="4"/>
<dbReference type="Pfam" id="PF02518">
    <property type="entry name" value="HATPase_c"/>
    <property type="match status" value="1"/>
</dbReference>
<sequence length="398" mass="42174">MSTAFPPAHHAWERSLRIWDALTLVTVLATMGVIWFGDAPYARRLAAVSLLLTVLPLYVVLVRPVVRCGPQGGRRAVGYVVTAVTLFSVATWLAPASWGVAFTLIPHCYMLLPTRWAVCAVAALNLGPGVPTLLGDEDRGRDVAGLLAGTVMITTFSAVFGLWIDRIIQQSRERAELIEQLTASRAEVARLSREAGVAAERERLTGEIHDTLAQGFTSILMLLQGAEALLEPEHPARRPVGLAARTARENLAEARALVAALPPAPLEEAPLTEALRRLAERFGEVGGASSFEVEGPPRALAPSLDVVLLRAAQEALANVRKHAAARSVALRLSYGGDEVRLTVCDDGRGFDPAAVTTGPDGGFGLAGLRQRVEQIGGTVDIASAPGAGTTVAVRLTCS</sequence>
<keyword evidence="10 18" id="KW-0418">Kinase</keyword>
<feature type="transmembrane region" description="Helical" evidence="16">
    <location>
        <begin position="21"/>
        <end position="39"/>
    </location>
</feature>
<evidence type="ECO:0000313" key="18">
    <source>
        <dbReference type="EMBL" id="SEF91450.1"/>
    </source>
</evidence>